<gene>
    <name evidence="1" type="ORF">F5148DRAFT_918662</name>
</gene>
<protein>
    <submittedName>
        <fullName evidence="1">Phosphatase regulatory subunit-domain-containing protein</fullName>
    </submittedName>
</protein>
<evidence type="ECO:0000313" key="2">
    <source>
        <dbReference type="Proteomes" id="UP001207468"/>
    </source>
</evidence>
<comment type="caution">
    <text evidence="1">The sequence shown here is derived from an EMBL/GenBank/DDBJ whole genome shotgun (WGS) entry which is preliminary data.</text>
</comment>
<proteinExistence type="predicted"/>
<evidence type="ECO:0000313" key="1">
    <source>
        <dbReference type="EMBL" id="KAI9508350.1"/>
    </source>
</evidence>
<accession>A0ACC0UAJ5</accession>
<reference evidence="1" key="1">
    <citation type="submission" date="2021-03" db="EMBL/GenBank/DDBJ databases">
        <title>Evolutionary priming and transition to the ectomycorrhizal habit in an iconic lineage of mushroom-forming fungi: is preadaptation a requirement?</title>
        <authorList>
            <consortium name="DOE Joint Genome Institute"/>
            <person name="Looney B.P."/>
            <person name="Miyauchi S."/>
            <person name="Morin E."/>
            <person name="Drula E."/>
            <person name="Courty P.E."/>
            <person name="Chicoki N."/>
            <person name="Fauchery L."/>
            <person name="Kohler A."/>
            <person name="Kuo A."/>
            <person name="LaButti K."/>
            <person name="Pangilinan J."/>
            <person name="Lipzen A."/>
            <person name="Riley R."/>
            <person name="Andreopoulos W."/>
            <person name="He G."/>
            <person name="Johnson J."/>
            <person name="Barry K.W."/>
            <person name="Grigoriev I.V."/>
            <person name="Nagy L."/>
            <person name="Hibbett D."/>
            <person name="Henrissat B."/>
            <person name="Matheny P.B."/>
            <person name="Labbe J."/>
            <person name="Martin A.F."/>
        </authorList>
    </citation>
    <scope>NUCLEOTIDE SEQUENCE</scope>
    <source>
        <strain evidence="1">BPL698</strain>
    </source>
</reference>
<dbReference type="EMBL" id="JAGFNK010000094">
    <property type="protein sequence ID" value="KAI9508350.1"/>
    <property type="molecule type" value="Genomic_DNA"/>
</dbReference>
<organism evidence="1 2">
    <name type="scientific">Russula earlei</name>
    <dbReference type="NCBI Taxonomy" id="71964"/>
    <lineage>
        <taxon>Eukaryota</taxon>
        <taxon>Fungi</taxon>
        <taxon>Dikarya</taxon>
        <taxon>Basidiomycota</taxon>
        <taxon>Agaricomycotina</taxon>
        <taxon>Agaricomycetes</taxon>
        <taxon>Russulales</taxon>
        <taxon>Russulaceae</taxon>
        <taxon>Russula</taxon>
    </lineage>
</organism>
<dbReference type="Proteomes" id="UP001207468">
    <property type="component" value="Unassembled WGS sequence"/>
</dbReference>
<keyword evidence="2" id="KW-1185">Reference proteome</keyword>
<sequence>MPYVPSRSPITFSNEPGPGAFAPLSSLPKRSKVKKSLFHIPTDDDEQQDDPSPPRSPPQSLSNPLPSDRSVDPPSVPFPTVSPESPTFSTLPKPPIPPIKRTPSSTSVILPNGRPLKPSLKSASSSSITDDMAASASRHARAQSMPATPAFGPKNVHFKEKDDGLETVRLFRRTGKPVSVSKPTSDTETETEPEPSAFPFPRISTNNFGSSASSLSEIANSSPIPASNPSPYANIHIESIALPPARPPVLRGTVLVRNIVFEKHVSVRFTLDDWTTVSEVFATYTGPVAALETLAGANQGKTVGDLIGSSGGASQWDRFSFAIKLEDYEAFLWQRTLFLVIRYSAPGLGEFWDNNSGDNYRITFRPYSGLAQPERKRGSSAPSMAPFLLGSTSPPSPLASRIASHDEPRPTFSPPPRPLAIPRSASVPVPSAVGHRLNLRHYAAPTPPPPRSMPPVNLPPPLPPSGLSRVDPGIQSTSSTPPEKPTPGKVPTRDKDEVDEGFATGSEDSDVTDTRSTSRPRLSLNISPPSPVTVRQVSPVSPTPSPPPRQQVPFSPAREPFSPRSGGGSDDSTFAILVREWCFTQGSDTFGAGATMGVQSAAPWVGGLF</sequence>
<name>A0ACC0UAJ5_9AGAM</name>